<dbReference type="InterPro" id="IPR036520">
    <property type="entry name" value="UPF0759_sf"/>
</dbReference>
<accession>A0A328XTH8</accession>
<dbReference type="PANTHER" id="PTHR30348:SF9">
    <property type="entry name" value="UPF0759 PROTEIN YECE"/>
    <property type="match status" value="1"/>
</dbReference>
<dbReference type="PANTHER" id="PTHR30348">
    <property type="entry name" value="UNCHARACTERIZED PROTEIN YECE"/>
    <property type="match status" value="1"/>
</dbReference>
<dbReference type="InterPro" id="IPR002763">
    <property type="entry name" value="DUF72"/>
</dbReference>
<comment type="caution">
    <text evidence="1">The sequence shown here is derived from an EMBL/GenBank/DDBJ whole genome shotgun (WGS) entry which is preliminary data.</text>
</comment>
<dbReference type="Gene3D" id="3.20.20.410">
    <property type="entry name" value="Protein of unknown function UPF0759"/>
    <property type="match status" value="1"/>
</dbReference>
<sequence length="296" mass="33020">MTDTCSPPTTNARSFHLGLAMWANEDWRGGLYPPHGSQGDRLSDYARVFSTVEGNTTFYSGTPRADTVAAWARQAPADFRFCFKLPGALTHERRLTGIEAEVEEFLAALSPLHDRLGPVMIQLPRDFGLEELPSLEALLERWPAGIPACVEVRDPEFFHKGNAEAALNRLLITHGIDRVMLDVRPLFATPAGNDARLARAQSEKPKRPLHVISTAQQPVVRFIGHFDATINEARFTPWVDRLCLWIKQGKTPFLFVHTPDNRQAPALARACHERLAARLALTPLAPFPGERQTSLF</sequence>
<gene>
    <name evidence="1" type="ORF">BCL93_10954</name>
</gene>
<dbReference type="EMBL" id="QLSX01000009">
    <property type="protein sequence ID" value="RAR59496.1"/>
    <property type="molecule type" value="Genomic_DNA"/>
</dbReference>
<proteinExistence type="predicted"/>
<evidence type="ECO:0000313" key="1">
    <source>
        <dbReference type="EMBL" id="RAR59496.1"/>
    </source>
</evidence>
<dbReference type="AlphaFoldDB" id="A0A328XTH8"/>
<dbReference type="Proteomes" id="UP000249700">
    <property type="component" value="Unassembled WGS sequence"/>
</dbReference>
<reference evidence="1 2" key="1">
    <citation type="submission" date="2018-06" db="EMBL/GenBank/DDBJ databases">
        <title>Comparative analysis of microorganisms from saline springs in Andes Mountain Range, Colombia.</title>
        <authorList>
            <person name="Rubin E."/>
        </authorList>
    </citation>
    <scope>NUCLEOTIDE SEQUENCE [LARGE SCALE GENOMIC DNA]</scope>
    <source>
        <strain evidence="1 2">USBA-857</strain>
    </source>
</reference>
<dbReference type="Pfam" id="PF01904">
    <property type="entry name" value="DUF72"/>
    <property type="match status" value="1"/>
</dbReference>
<dbReference type="SUPFAM" id="SSF117396">
    <property type="entry name" value="TM1631-like"/>
    <property type="match status" value="1"/>
</dbReference>
<name>A0A328XTH8_9GAMM</name>
<evidence type="ECO:0000313" key="2">
    <source>
        <dbReference type="Proteomes" id="UP000249700"/>
    </source>
</evidence>
<protein>
    <submittedName>
        <fullName evidence="1">Uncharacterized protein YecE (DUF72 family)</fullName>
    </submittedName>
</protein>
<organism evidence="1 2">
    <name type="scientific">Onishia taeanensis</name>
    <dbReference type="NCBI Taxonomy" id="284577"/>
    <lineage>
        <taxon>Bacteria</taxon>
        <taxon>Pseudomonadati</taxon>
        <taxon>Pseudomonadota</taxon>
        <taxon>Gammaproteobacteria</taxon>
        <taxon>Oceanospirillales</taxon>
        <taxon>Halomonadaceae</taxon>
        <taxon>Onishia</taxon>
    </lineage>
</organism>